<evidence type="ECO:0000313" key="12">
    <source>
        <dbReference type="RefSeq" id="XP_017770117.1"/>
    </source>
</evidence>
<keyword evidence="6 10" id="KW-1133">Transmembrane helix</keyword>
<name>A0ABM1M6B7_NICVS</name>
<evidence type="ECO:0000256" key="6">
    <source>
        <dbReference type="ARBA" id="ARBA00022989"/>
    </source>
</evidence>
<dbReference type="PANTHER" id="PTHR21137:SF35">
    <property type="entry name" value="ODORANT RECEPTOR 19A-RELATED"/>
    <property type="match status" value="1"/>
</dbReference>
<keyword evidence="9" id="KW-0807">Transducer</keyword>
<proteinExistence type="predicted"/>
<dbReference type="Proteomes" id="UP000695000">
    <property type="component" value="Unplaced"/>
</dbReference>
<evidence type="ECO:0000256" key="5">
    <source>
        <dbReference type="ARBA" id="ARBA00022725"/>
    </source>
</evidence>
<evidence type="ECO:0000256" key="8">
    <source>
        <dbReference type="ARBA" id="ARBA00023170"/>
    </source>
</evidence>
<gene>
    <name evidence="12" type="primary">LOC108557916</name>
    <name evidence="13" type="synonym">LOC108564378</name>
</gene>
<feature type="transmembrane region" description="Helical" evidence="10">
    <location>
        <begin position="46"/>
        <end position="64"/>
    </location>
</feature>
<keyword evidence="7 10" id="KW-0472">Membrane</keyword>
<keyword evidence="4 10" id="KW-0812">Transmembrane</keyword>
<accession>A0ABM1M6B7</accession>
<dbReference type="InterPro" id="IPR004117">
    <property type="entry name" value="7tm6_olfct_rcpt"/>
</dbReference>
<keyword evidence="2" id="KW-1003">Cell membrane</keyword>
<dbReference type="Pfam" id="PF02949">
    <property type="entry name" value="7tm_6"/>
    <property type="match status" value="1"/>
</dbReference>
<dbReference type="GeneID" id="108564378"/>
<keyword evidence="11" id="KW-1185">Reference proteome</keyword>
<evidence type="ECO:0000256" key="10">
    <source>
        <dbReference type="SAM" id="Phobius"/>
    </source>
</evidence>
<evidence type="ECO:0000313" key="11">
    <source>
        <dbReference type="Proteomes" id="UP000695000"/>
    </source>
</evidence>
<feature type="transmembrane region" description="Helical" evidence="10">
    <location>
        <begin position="95"/>
        <end position="116"/>
    </location>
</feature>
<dbReference type="RefSeq" id="XP_017770117.1">
    <property type="nucleotide sequence ID" value="XM_017914628.1"/>
</dbReference>
<dbReference type="RefSeq" id="XP_017778894.1">
    <property type="nucleotide sequence ID" value="XM_017923405.1"/>
</dbReference>
<evidence type="ECO:0000313" key="13">
    <source>
        <dbReference type="RefSeq" id="XP_017778894.1"/>
    </source>
</evidence>
<feature type="transmembrane region" description="Helical" evidence="10">
    <location>
        <begin position="175"/>
        <end position="196"/>
    </location>
</feature>
<dbReference type="PANTHER" id="PTHR21137">
    <property type="entry name" value="ODORANT RECEPTOR"/>
    <property type="match status" value="1"/>
</dbReference>
<dbReference type="GeneID" id="108557916"/>
<evidence type="ECO:0000256" key="4">
    <source>
        <dbReference type="ARBA" id="ARBA00022692"/>
    </source>
</evidence>
<keyword evidence="5" id="KW-0552">Olfaction</keyword>
<comment type="subcellular location">
    <subcellularLocation>
        <location evidence="1">Cell membrane</location>
        <topology evidence="1">Multi-pass membrane protein</topology>
    </subcellularLocation>
</comment>
<organism evidence="11 12">
    <name type="scientific">Nicrophorus vespilloides</name>
    <name type="common">Boreal carrion beetle</name>
    <dbReference type="NCBI Taxonomy" id="110193"/>
    <lineage>
        <taxon>Eukaryota</taxon>
        <taxon>Metazoa</taxon>
        <taxon>Ecdysozoa</taxon>
        <taxon>Arthropoda</taxon>
        <taxon>Hexapoda</taxon>
        <taxon>Insecta</taxon>
        <taxon>Pterygota</taxon>
        <taxon>Neoptera</taxon>
        <taxon>Endopterygota</taxon>
        <taxon>Coleoptera</taxon>
        <taxon>Polyphaga</taxon>
        <taxon>Staphyliniformia</taxon>
        <taxon>Silphidae</taxon>
        <taxon>Nicrophorinae</taxon>
        <taxon>Nicrophorus</taxon>
    </lineage>
</organism>
<reference evidence="12 13" key="1">
    <citation type="submission" date="2025-05" db="UniProtKB">
        <authorList>
            <consortium name="RefSeq"/>
        </authorList>
    </citation>
    <scope>IDENTIFICATION</scope>
    <source>
        <tissue evidence="12 13">Whole Larva</tissue>
    </source>
</reference>
<sequence length="201" mass="23799">MCVFAAYMGKFDELKELRQEMGNFTVYDKPKDIEKLDAKLNYVSKIFLVWFLASCAYLWTLLFLETCEDGSIDICGFLIAVYLPFDIFTSPYRKMFLTFQCYTCFATVLTAFYVSYSVLGMCSFLRNRVDHLIVLLKTIPTIETRCERKSRIRKCVLYHYKIIELWETFHGLYTIMFFIHVVNTPVTMSLIIYQILQVFKH</sequence>
<evidence type="ECO:0000256" key="2">
    <source>
        <dbReference type="ARBA" id="ARBA00022475"/>
    </source>
</evidence>
<keyword evidence="3" id="KW-0716">Sensory transduction</keyword>
<protein>
    <submittedName>
        <fullName evidence="12">Uncharacterized protein LOC108557916</fullName>
    </submittedName>
    <submittedName>
        <fullName evidence="13">Uncharacterized protein LOC108564378</fullName>
    </submittedName>
</protein>
<keyword evidence="8" id="KW-0675">Receptor</keyword>
<evidence type="ECO:0000256" key="9">
    <source>
        <dbReference type="ARBA" id="ARBA00023224"/>
    </source>
</evidence>
<evidence type="ECO:0000256" key="7">
    <source>
        <dbReference type="ARBA" id="ARBA00023136"/>
    </source>
</evidence>
<evidence type="ECO:0000256" key="3">
    <source>
        <dbReference type="ARBA" id="ARBA00022606"/>
    </source>
</evidence>
<evidence type="ECO:0000256" key="1">
    <source>
        <dbReference type="ARBA" id="ARBA00004651"/>
    </source>
</evidence>